<dbReference type="AlphaFoldDB" id="A0A554XI67"/>
<gene>
    <name evidence="1" type="ORF">Tchar_00675</name>
</gene>
<dbReference type="EMBL" id="VJON01000007">
    <property type="protein sequence ID" value="TSE35479.1"/>
    <property type="molecule type" value="Genomic_DNA"/>
</dbReference>
<reference evidence="1 2" key="1">
    <citation type="submission" date="2019-07" db="EMBL/GenBank/DDBJ databases">
        <title>Tepidimonas charontis SPSP-6 draft genome.</title>
        <authorList>
            <person name="Da Costa M.S."/>
            <person name="Froufe H.J.C."/>
            <person name="Egas C."/>
            <person name="Albuquerque L."/>
        </authorList>
    </citation>
    <scope>NUCLEOTIDE SEQUENCE [LARGE SCALE GENOMIC DNA]</scope>
    <source>
        <strain evidence="1 2">SPSP-6</strain>
    </source>
</reference>
<keyword evidence="2" id="KW-1185">Reference proteome</keyword>
<comment type="caution">
    <text evidence="1">The sequence shown here is derived from an EMBL/GenBank/DDBJ whole genome shotgun (WGS) entry which is preliminary data.</text>
</comment>
<proteinExistence type="predicted"/>
<evidence type="ECO:0000313" key="1">
    <source>
        <dbReference type="EMBL" id="TSE35479.1"/>
    </source>
</evidence>
<sequence>MGILFDMAAFYRWLEEASERELLARRDEALNMENRISDVDLKSDLRRLVRMIEEELVARKFRV</sequence>
<organism evidence="1 2">
    <name type="scientific">Tepidimonas charontis</name>
    <dbReference type="NCBI Taxonomy" id="2267262"/>
    <lineage>
        <taxon>Bacteria</taxon>
        <taxon>Pseudomonadati</taxon>
        <taxon>Pseudomonadota</taxon>
        <taxon>Betaproteobacteria</taxon>
        <taxon>Burkholderiales</taxon>
        <taxon>Tepidimonas</taxon>
    </lineage>
</organism>
<dbReference type="RefSeq" id="WP_144327695.1">
    <property type="nucleotide sequence ID" value="NZ_VJON01000007.1"/>
</dbReference>
<dbReference type="Proteomes" id="UP000318294">
    <property type="component" value="Unassembled WGS sequence"/>
</dbReference>
<protein>
    <submittedName>
        <fullName evidence="1">Uncharacterized protein</fullName>
    </submittedName>
</protein>
<accession>A0A554XI67</accession>
<name>A0A554XI67_9BURK</name>
<evidence type="ECO:0000313" key="2">
    <source>
        <dbReference type="Proteomes" id="UP000318294"/>
    </source>
</evidence>